<dbReference type="GO" id="GO:0008168">
    <property type="term" value="F:methyltransferase activity"/>
    <property type="evidence" value="ECO:0007669"/>
    <property type="project" value="UniProtKB-KW"/>
</dbReference>
<dbReference type="InterPro" id="IPR036390">
    <property type="entry name" value="WH_DNA-bd_sf"/>
</dbReference>
<evidence type="ECO:0000256" key="3">
    <source>
        <dbReference type="ARBA" id="ARBA00022691"/>
    </source>
</evidence>
<dbReference type="InterPro" id="IPR001077">
    <property type="entry name" value="COMT_C"/>
</dbReference>
<organism evidence="6 7">
    <name type="scientific">Jannaschia ovalis</name>
    <dbReference type="NCBI Taxonomy" id="3038773"/>
    <lineage>
        <taxon>Bacteria</taxon>
        <taxon>Pseudomonadati</taxon>
        <taxon>Pseudomonadota</taxon>
        <taxon>Alphaproteobacteria</taxon>
        <taxon>Rhodobacterales</taxon>
        <taxon>Roseobacteraceae</taxon>
        <taxon>Jannaschia</taxon>
    </lineage>
</organism>
<dbReference type="RefSeq" id="WP_279967339.1">
    <property type="nucleotide sequence ID" value="NZ_CP122537.1"/>
</dbReference>
<keyword evidence="3" id="KW-0949">S-adenosyl-L-methionine</keyword>
<dbReference type="InterPro" id="IPR029063">
    <property type="entry name" value="SAM-dependent_MTases_sf"/>
</dbReference>
<dbReference type="Gene3D" id="3.40.50.150">
    <property type="entry name" value="Vaccinia Virus protein VP39"/>
    <property type="match status" value="1"/>
</dbReference>
<dbReference type="Gene3D" id="1.10.10.10">
    <property type="entry name" value="Winged helix-like DNA-binding domain superfamily/Winged helix DNA-binding domain"/>
    <property type="match status" value="1"/>
</dbReference>
<reference evidence="6 7" key="1">
    <citation type="submission" date="2023-04" db="EMBL/GenBank/DDBJ databases">
        <title>Jannaschia ovalis sp. nov., a marine bacterium isolated from sea tidal flat.</title>
        <authorList>
            <person name="Kwon D.Y."/>
            <person name="Kim J.-J."/>
        </authorList>
    </citation>
    <scope>NUCLEOTIDE SEQUENCE [LARGE SCALE GENOMIC DNA]</scope>
    <source>
        <strain evidence="6 7">GRR-S6-38</strain>
    </source>
</reference>
<evidence type="ECO:0000256" key="2">
    <source>
        <dbReference type="ARBA" id="ARBA00022679"/>
    </source>
</evidence>
<dbReference type="PANTHER" id="PTHR43712:SF2">
    <property type="entry name" value="O-METHYLTRANSFERASE CICE"/>
    <property type="match status" value="1"/>
</dbReference>
<dbReference type="CDD" id="cd02440">
    <property type="entry name" value="AdoMet_MTases"/>
    <property type="match status" value="1"/>
</dbReference>
<evidence type="ECO:0000259" key="5">
    <source>
        <dbReference type="Pfam" id="PF08100"/>
    </source>
</evidence>
<dbReference type="EMBL" id="CP122537">
    <property type="protein sequence ID" value="WGH80275.1"/>
    <property type="molecule type" value="Genomic_DNA"/>
</dbReference>
<dbReference type="Pfam" id="PF00891">
    <property type="entry name" value="Methyltransf_2"/>
    <property type="match status" value="1"/>
</dbReference>
<dbReference type="GO" id="GO:0032259">
    <property type="term" value="P:methylation"/>
    <property type="evidence" value="ECO:0007669"/>
    <property type="project" value="UniProtKB-KW"/>
</dbReference>
<dbReference type="PROSITE" id="PS51683">
    <property type="entry name" value="SAM_OMT_II"/>
    <property type="match status" value="1"/>
</dbReference>
<dbReference type="SUPFAM" id="SSF46785">
    <property type="entry name" value="Winged helix' DNA-binding domain"/>
    <property type="match status" value="1"/>
</dbReference>
<proteinExistence type="predicted"/>
<dbReference type="SUPFAM" id="SSF53335">
    <property type="entry name" value="S-adenosyl-L-methionine-dependent methyltransferases"/>
    <property type="match status" value="1"/>
</dbReference>
<dbReference type="InterPro" id="IPR036388">
    <property type="entry name" value="WH-like_DNA-bd_sf"/>
</dbReference>
<keyword evidence="2" id="KW-0808">Transferase</keyword>
<evidence type="ECO:0000256" key="1">
    <source>
        <dbReference type="ARBA" id="ARBA00022603"/>
    </source>
</evidence>
<dbReference type="Pfam" id="PF08100">
    <property type="entry name" value="Dimerisation"/>
    <property type="match status" value="1"/>
</dbReference>
<evidence type="ECO:0000259" key="4">
    <source>
        <dbReference type="Pfam" id="PF00891"/>
    </source>
</evidence>
<gene>
    <name evidence="6" type="ORF">P8627_08425</name>
</gene>
<feature type="domain" description="O-methyltransferase dimerisation" evidence="5">
    <location>
        <begin position="50"/>
        <end position="111"/>
    </location>
</feature>
<sequence length="377" mass="40121">MTLADPAPPPRAARAGWAMRLVASRRFQSLVAATPILRRFARRDGEALFDLVAGFVHSQILSAVVELRLLHRLMDGPADAATLAAGTHVAPDRMAQLCDGASALGLMRRDGATWRIARRGAALLGVPGLEAMIAHHSVLYRDLADPLALLRGGETELSRFWPYVFGAGAAADPATARRYSDLMADSQALVTEETLRRVDLARAGTVLDVGGGTGAFLTALGRAHPGPRLHLFDLPAVVPDARARFAAAGLGDRVTITPGSFRDDPLPGGADTITLVRVLYDHDDTTVLSLLGAVHAALPPGGRLIVSEPMTGGDRPSRAGDAYFAFYCMAMQTGRARSPERIKALMAQAGFTRITDRGTTRPFVTHVLSAERPDLST</sequence>
<keyword evidence="1 6" id="KW-0489">Methyltransferase</keyword>
<evidence type="ECO:0000313" key="7">
    <source>
        <dbReference type="Proteomes" id="UP001243420"/>
    </source>
</evidence>
<dbReference type="InterPro" id="IPR012967">
    <property type="entry name" value="COMT_dimerisation"/>
</dbReference>
<keyword evidence="7" id="KW-1185">Reference proteome</keyword>
<dbReference type="PANTHER" id="PTHR43712">
    <property type="entry name" value="PUTATIVE (AFU_ORTHOLOGUE AFUA_4G14580)-RELATED"/>
    <property type="match status" value="1"/>
</dbReference>
<evidence type="ECO:0000313" key="6">
    <source>
        <dbReference type="EMBL" id="WGH80275.1"/>
    </source>
</evidence>
<protein>
    <submittedName>
        <fullName evidence="6">Methyltransferase</fullName>
    </submittedName>
</protein>
<name>A0ABY8LG51_9RHOB</name>
<dbReference type="InterPro" id="IPR016461">
    <property type="entry name" value="COMT-like"/>
</dbReference>
<feature type="domain" description="O-methyltransferase C-terminal" evidence="4">
    <location>
        <begin position="140"/>
        <end position="351"/>
    </location>
</feature>
<dbReference type="Proteomes" id="UP001243420">
    <property type="component" value="Chromosome"/>
</dbReference>
<accession>A0ABY8LG51</accession>